<evidence type="ECO:0000313" key="3">
    <source>
        <dbReference type="Proteomes" id="UP001209878"/>
    </source>
</evidence>
<organism evidence="2 3">
    <name type="scientific">Ridgeia piscesae</name>
    <name type="common">Tubeworm</name>
    <dbReference type="NCBI Taxonomy" id="27915"/>
    <lineage>
        <taxon>Eukaryota</taxon>
        <taxon>Metazoa</taxon>
        <taxon>Spiralia</taxon>
        <taxon>Lophotrochozoa</taxon>
        <taxon>Annelida</taxon>
        <taxon>Polychaeta</taxon>
        <taxon>Sedentaria</taxon>
        <taxon>Canalipalpata</taxon>
        <taxon>Sabellida</taxon>
        <taxon>Siboglinidae</taxon>
        <taxon>Ridgeia</taxon>
    </lineage>
</organism>
<protein>
    <submittedName>
        <fullName evidence="2">Uncharacterized protein</fullName>
    </submittedName>
</protein>
<accession>A0AAD9NQN8</accession>
<keyword evidence="3" id="KW-1185">Reference proteome</keyword>
<dbReference type="Proteomes" id="UP001209878">
    <property type="component" value="Unassembled WGS sequence"/>
</dbReference>
<feature type="transmembrane region" description="Helical" evidence="1">
    <location>
        <begin position="24"/>
        <end position="49"/>
    </location>
</feature>
<name>A0AAD9NQN8_RIDPI</name>
<evidence type="ECO:0000313" key="2">
    <source>
        <dbReference type="EMBL" id="KAK2178855.1"/>
    </source>
</evidence>
<keyword evidence="1" id="KW-0472">Membrane</keyword>
<gene>
    <name evidence="2" type="ORF">NP493_524g00012</name>
</gene>
<dbReference type="EMBL" id="JAODUO010000526">
    <property type="protein sequence ID" value="KAK2178855.1"/>
    <property type="molecule type" value="Genomic_DNA"/>
</dbReference>
<dbReference type="AlphaFoldDB" id="A0AAD9NQN8"/>
<reference evidence="2" key="1">
    <citation type="journal article" date="2023" name="Mol. Biol. Evol.">
        <title>Third-Generation Sequencing Reveals the Adaptive Role of the Epigenome in Three Deep-Sea Polychaetes.</title>
        <authorList>
            <person name="Perez M."/>
            <person name="Aroh O."/>
            <person name="Sun Y."/>
            <person name="Lan Y."/>
            <person name="Juniper S.K."/>
            <person name="Young C.R."/>
            <person name="Angers B."/>
            <person name="Qian P.Y."/>
        </authorList>
    </citation>
    <scope>NUCLEOTIDE SEQUENCE</scope>
    <source>
        <strain evidence="2">R07B-5</strain>
    </source>
</reference>
<feature type="transmembrane region" description="Helical" evidence="1">
    <location>
        <begin position="61"/>
        <end position="81"/>
    </location>
</feature>
<proteinExistence type="predicted"/>
<keyword evidence="1" id="KW-1133">Transmembrane helix</keyword>
<evidence type="ECO:0000256" key="1">
    <source>
        <dbReference type="SAM" id="Phobius"/>
    </source>
</evidence>
<comment type="caution">
    <text evidence="2">The sequence shown here is derived from an EMBL/GenBank/DDBJ whole genome shotgun (WGS) entry which is preliminary data.</text>
</comment>
<sequence length="125" mass="14424">MTHYKMINYQCMLIQVQVFTRLDVVVSCTCRCLVYKLYMSVVSLIVRVLHTRLQFLRDVSYFHFLISMAATLLSLLCSQIYNHFLRCKGVNALCKNSFVTDNQSRGMVVAFCYFCYSGADVCIIA</sequence>
<keyword evidence="1" id="KW-0812">Transmembrane</keyword>